<protein>
    <submittedName>
        <fullName evidence="1">Uncharacterized protein</fullName>
    </submittedName>
</protein>
<proteinExistence type="predicted"/>
<accession>A0A222DYN8</accession>
<organism evidence="1 2">
    <name type="scientific">Antarctobacter heliothermus</name>
    <dbReference type="NCBI Taxonomy" id="74033"/>
    <lineage>
        <taxon>Bacteria</taxon>
        <taxon>Pseudomonadati</taxon>
        <taxon>Pseudomonadota</taxon>
        <taxon>Alphaproteobacteria</taxon>
        <taxon>Rhodobacterales</taxon>
        <taxon>Roseobacteraceae</taxon>
        <taxon>Antarctobacter</taxon>
    </lineage>
</organism>
<dbReference type="EMBL" id="CP022540">
    <property type="protein sequence ID" value="ASP18821.1"/>
    <property type="molecule type" value="Genomic_DNA"/>
</dbReference>
<reference evidence="1 2" key="1">
    <citation type="submission" date="2017-07" db="EMBL/GenBank/DDBJ databases">
        <title>Genome Sequence of Antarctobacter heliothermus Strain SMS3 Isolated from a culture of the Diatom Skeletonema marinoi.</title>
        <authorList>
            <person name="Topel M."/>
            <person name="Pinder M.I.M."/>
            <person name="Johansson O.N."/>
            <person name="Kourtchenko O."/>
            <person name="Godhe A."/>
            <person name="Clarke A.K."/>
        </authorList>
    </citation>
    <scope>NUCLEOTIDE SEQUENCE [LARGE SCALE GENOMIC DNA]</scope>
    <source>
        <strain evidence="1 2">SMS3</strain>
    </source>
</reference>
<name>A0A222DYN8_9RHOB</name>
<dbReference type="Proteomes" id="UP000203589">
    <property type="component" value="Chromosome"/>
</dbReference>
<evidence type="ECO:0000313" key="2">
    <source>
        <dbReference type="Proteomes" id="UP000203589"/>
    </source>
</evidence>
<keyword evidence="2" id="KW-1185">Reference proteome</keyword>
<dbReference type="KEGG" id="aht:ANTHELSMS3_00095"/>
<gene>
    <name evidence="1" type="ORF">ANTHELSMS3_00095</name>
</gene>
<evidence type="ECO:0000313" key="1">
    <source>
        <dbReference type="EMBL" id="ASP18821.1"/>
    </source>
</evidence>
<dbReference type="AlphaFoldDB" id="A0A222DYN8"/>
<sequence>MGRSTAPFYEFKSKYGGQKVSEGLNKTVSPSASTLTLPSGLILRTSSDCGPTATWV</sequence>